<dbReference type="InterPro" id="IPR014729">
    <property type="entry name" value="Rossmann-like_a/b/a_fold"/>
</dbReference>
<dbReference type="InterPro" id="IPR011063">
    <property type="entry name" value="TilS/TtcA_N"/>
</dbReference>
<comment type="caution">
    <text evidence="8">The sequence shown here is derived from an EMBL/GenBank/DDBJ whole genome shotgun (WGS) entry which is preliminary data.</text>
</comment>
<keyword evidence="2" id="KW-0436">Ligase</keyword>
<evidence type="ECO:0000256" key="4">
    <source>
        <dbReference type="ARBA" id="ARBA00022741"/>
    </source>
</evidence>
<feature type="domain" description="tRNA(Ile)-lysidine/2-thiocytidine synthase N-terminal" evidence="7">
    <location>
        <begin position="31"/>
        <end position="248"/>
    </location>
</feature>
<dbReference type="PANTHER" id="PTHR43033">
    <property type="entry name" value="TRNA(ILE)-LYSIDINE SYNTHASE-RELATED"/>
    <property type="match status" value="1"/>
</dbReference>
<evidence type="ECO:0000256" key="1">
    <source>
        <dbReference type="ARBA" id="ARBA00013267"/>
    </source>
</evidence>
<dbReference type="Pfam" id="PF01171">
    <property type="entry name" value="ATP_bind_3"/>
    <property type="match status" value="1"/>
</dbReference>
<evidence type="ECO:0000256" key="6">
    <source>
        <dbReference type="ARBA" id="ARBA00048539"/>
    </source>
</evidence>
<accession>A0AAD4LR90</accession>
<gene>
    <name evidence="8" type="ORF">EDB92DRAFT_2099839</name>
</gene>
<keyword evidence="5" id="KW-0067">ATP-binding</keyword>
<dbReference type="GO" id="GO:0032267">
    <property type="term" value="F:tRNA(Ile)-lysidine synthase activity"/>
    <property type="evidence" value="ECO:0007669"/>
    <property type="project" value="UniProtKB-EC"/>
</dbReference>
<dbReference type="EMBL" id="JAKELL010000001">
    <property type="protein sequence ID" value="KAH9001118.1"/>
    <property type="molecule type" value="Genomic_DNA"/>
</dbReference>
<dbReference type="Proteomes" id="UP001201163">
    <property type="component" value="Unassembled WGS sequence"/>
</dbReference>
<evidence type="ECO:0000256" key="3">
    <source>
        <dbReference type="ARBA" id="ARBA00022694"/>
    </source>
</evidence>
<evidence type="ECO:0000256" key="5">
    <source>
        <dbReference type="ARBA" id="ARBA00022840"/>
    </source>
</evidence>
<dbReference type="GO" id="GO:0008033">
    <property type="term" value="P:tRNA processing"/>
    <property type="evidence" value="ECO:0007669"/>
    <property type="project" value="UniProtKB-KW"/>
</dbReference>
<dbReference type="SUPFAM" id="SSF52402">
    <property type="entry name" value="Adenine nucleotide alpha hydrolases-like"/>
    <property type="match status" value="1"/>
</dbReference>
<dbReference type="InterPro" id="IPR012795">
    <property type="entry name" value="tRNA_Ile_lys_synt_N"/>
</dbReference>
<evidence type="ECO:0000313" key="9">
    <source>
        <dbReference type="Proteomes" id="UP001201163"/>
    </source>
</evidence>
<evidence type="ECO:0000256" key="2">
    <source>
        <dbReference type="ARBA" id="ARBA00022598"/>
    </source>
</evidence>
<name>A0AAD4LR90_9AGAM</name>
<reference evidence="8" key="1">
    <citation type="submission" date="2022-01" db="EMBL/GenBank/DDBJ databases">
        <title>Comparative genomics reveals a dynamic genome evolution in the ectomycorrhizal milk-cap (Lactarius) mushrooms.</title>
        <authorList>
            <consortium name="DOE Joint Genome Institute"/>
            <person name="Lebreton A."/>
            <person name="Tang N."/>
            <person name="Kuo A."/>
            <person name="LaButti K."/>
            <person name="Drula E."/>
            <person name="Barry K."/>
            <person name="Clum A."/>
            <person name="Lipzen A."/>
            <person name="Mousain D."/>
            <person name="Ng V."/>
            <person name="Wang R."/>
            <person name="Wang X."/>
            <person name="Dai Y."/>
            <person name="Henrissat B."/>
            <person name="Grigoriev I.V."/>
            <person name="Guerin-Laguette A."/>
            <person name="Yu F."/>
            <person name="Martin F.M."/>
        </authorList>
    </citation>
    <scope>NUCLEOTIDE SEQUENCE</scope>
    <source>
        <strain evidence="8">QP</strain>
    </source>
</reference>
<dbReference type="GO" id="GO:0005524">
    <property type="term" value="F:ATP binding"/>
    <property type="evidence" value="ECO:0007669"/>
    <property type="project" value="UniProtKB-KW"/>
</dbReference>
<dbReference type="CDD" id="cd01992">
    <property type="entry name" value="TilS_N"/>
    <property type="match status" value="1"/>
</dbReference>
<comment type="catalytic activity">
    <reaction evidence="6">
        <text>cytidine(34) in tRNA(Ile2) + L-lysine + ATP = lysidine(34) in tRNA(Ile2) + AMP + diphosphate + H(+)</text>
        <dbReference type="Rhea" id="RHEA:43744"/>
        <dbReference type="Rhea" id="RHEA-COMP:10625"/>
        <dbReference type="Rhea" id="RHEA-COMP:10670"/>
        <dbReference type="ChEBI" id="CHEBI:15378"/>
        <dbReference type="ChEBI" id="CHEBI:30616"/>
        <dbReference type="ChEBI" id="CHEBI:32551"/>
        <dbReference type="ChEBI" id="CHEBI:33019"/>
        <dbReference type="ChEBI" id="CHEBI:82748"/>
        <dbReference type="ChEBI" id="CHEBI:83665"/>
        <dbReference type="ChEBI" id="CHEBI:456215"/>
        <dbReference type="EC" id="6.3.4.19"/>
    </reaction>
</comment>
<proteinExistence type="inferred from homology"/>
<organism evidence="8 9">
    <name type="scientific">Lactarius akahatsu</name>
    <dbReference type="NCBI Taxonomy" id="416441"/>
    <lineage>
        <taxon>Eukaryota</taxon>
        <taxon>Fungi</taxon>
        <taxon>Dikarya</taxon>
        <taxon>Basidiomycota</taxon>
        <taxon>Agaricomycotina</taxon>
        <taxon>Agaricomycetes</taxon>
        <taxon>Russulales</taxon>
        <taxon>Russulaceae</taxon>
        <taxon>Lactarius</taxon>
    </lineage>
</organism>
<dbReference type="Gene3D" id="3.40.50.620">
    <property type="entry name" value="HUPs"/>
    <property type="match status" value="1"/>
</dbReference>
<dbReference type="AlphaFoldDB" id="A0AAD4LR90"/>
<dbReference type="InterPro" id="IPR012094">
    <property type="entry name" value="tRNA_Ile_lys_synt"/>
</dbReference>
<dbReference type="EC" id="6.3.4.19" evidence="1"/>
<keyword evidence="3" id="KW-0819">tRNA processing</keyword>
<protein>
    <recommendedName>
        <fullName evidence="1">tRNA(Ile)-lysidine synthetase</fullName>
        <ecNumber evidence="1">6.3.4.19</ecNumber>
    </recommendedName>
</protein>
<dbReference type="NCBIfam" id="TIGR02432">
    <property type="entry name" value="lysidine_TilS_N"/>
    <property type="match status" value="1"/>
</dbReference>
<evidence type="ECO:0000313" key="8">
    <source>
        <dbReference type="EMBL" id="KAH9001118.1"/>
    </source>
</evidence>
<dbReference type="HAMAP" id="MF_01161">
    <property type="entry name" value="tRNA_Ile_lys_synt"/>
    <property type="match status" value="1"/>
</dbReference>
<keyword evidence="9" id="KW-1185">Reference proteome</keyword>
<dbReference type="PANTHER" id="PTHR43033:SF1">
    <property type="entry name" value="TRNA(ILE)-LYSIDINE SYNTHASE-RELATED"/>
    <property type="match status" value="1"/>
</dbReference>
<evidence type="ECO:0000259" key="7">
    <source>
        <dbReference type="Pfam" id="PF01171"/>
    </source>
</evidence>
<sequence length="579" mass="65283">MHLPQIQAITNAEFVQMMGRCRPPTGWPTTLAVASSAGPDSHCLLYLLRRMIDLKPKDVHGFHGRLPDAIVSFHVNHNLQANAPKMALAASNTATRFKVASHVELDVRWGEAPFPARPRDGDAVETLARNARYQLMFDEMVRRNLHVLAVGHHADDQVETVLMRLGAGSSMLGLGGMRPLRRFGMSLGKGANDFGWFGHEGLNRWVVRPLLEVSKDRILETCHLHRIHYVLDHTNFQPELTLRNALRHVLASKEKKPHPARLNPPSSLPPVLADQITRIKTASENMNTPVPIDFMSSRQNLREAVRCLSRNLSDIESRASAFLSRFSVQTPPGTFILTSDKLSTVVTDPLVQIAMVLRILRYISPHPWGSTRAQANRRSERLQHIVERVWDPDPVSSARAGFGAGANVLWTPFRISQDGKLKHRQPRSGERFGWLASRALPPRHCWSESDHDISALLTASSRQYAEILHDNRFLVSFRLSGIPAGDPIMASVEEGSGRVFIVLGGRWLWPKVIWRREGQEDVTIAQITVSELDWYEPPPGVRKNYSTRPHPVLFEEVEEACPSWQDIVNFKFIRVLDEP</sequence>
<keyword evidence="4" id="KW-0547">Nucleotide-binding</keyword>